<reference evidence="2 3" key="1">
    <citation type="submission" date="2024-06" db="EMBL/GenBank/DDBJ databases">
        <title>Genomic Encyclopedia of Type Strains, Phase IV (KMG-IV): sequencing the most valuable type-strain genomes for metagenomic binning, comparative biology and taxonomic classification.</title>
        <authorList>
            <person name="Goeker M."/>
        </authorList>
    </citation>
    <scope>NUCLEOTIDE SEQUENCE [LARGE SCALE GENOMIC DNA]</scope>
    <source>
        <strain evidence="2 3">DSM 100022</strain>
    </source>
</reference>
<dbReference type="Proteomes" id="UP001549204">
    <property type="component" value="Unassembled WGS sequence"/>
</dbReference>
<proteinExistence type="predicted"/>
<feature type="transmembrane region" description="Helical" evidence="1">
    <location>
        <begin position="15"/>
        <end position="34"/>
    </location>
</feature>
<keyword evidence="1" id="KW-0472">Membrane</keyword>
<organism evidence="2 3">
    <name type="scientific">Mesorhizobium robiniae</name>
    <dbReference type="NCBI Taxonomy" id="559315"/>
    <lineage>
        <taxon>Bacteria</taxon>
        <taxon>Pseudomonadati</taxon>
        <taxon>Pseudomonadota</taxon>
        <taxon>Alphaproteobacteria</taxon>
        <taxon>Hyphomicrobiales</taxon>
        <taxon>Phyllobacteriaceae</taxon>
        <taxon>Mesorhizobium</taxon>
    </lineage>
</organism>
<keyword evidence="1" id="KW-1133">Transmembrane helix</keyword>
<name>A0ABV2GQ74_9HYPH</name>
<keyword evidence="1" id="KW-0812">Transmembrane</keyword>
<sequence>MLGRYGSEKLSFKQISLLALVALVFAIGFFAIIVKKGTPVGPQTPKPQAALEPFDGKLSIQAIDDLRVAGRKIVLCGVAFTKPRSMLAMVTEVARRDYQGLALTCKPVGKGTPCDGNVASKFGDTIVVQCLTSDGTDLAAKLAETGILCGQPVQAGSTYKSCLSGS</sequence>
<evidence type="ECO:0008006" key="4">
    <source>
        <dbReference type="Google" id="ProtNLM"/>
    </source>
</evidence>
<dbReference type="RefSeq" id="WP_354492153.1">
    <property type="nucleotide sequence ID" value="NZ_JBEPMC010000005.1"/>
</dbReference>
<comment type="caution">
    <text evidence="2">The sequence shown here is derived from an EMBL/GenBank/DDBJ whole genome shotgun (WGS) entry which is preliminary data.</text>
</comment>
<dbReference type="EMBL" id="JBEPMC010000005">
    <property type="protein sequence ID" value="MET3580428.1"/>
    <property type="molecule type" value="Genomic_DNA"/>
</dbReference>
<gene>
    <name evidence="2" type="ORF">ABID19_003466</name>
</gene>
<evidence type="ECO:0000256" key="1">
    <source>
        <dbReference type="SAM" id="Phobius"/>
    </source>
</evidence>
<protein>
    <recommendedName>
        <fullName evidence="4">Thermonuclease family protein</fullName>
    </recommendedName>
</protein>
<keyword evidence="3" id="KW-1185">Reference proteome</keyword>
<accession>A0ABV2GQ74</accession>
<evidence type="ECO:0000313" key="3">
    <source>
        <dbReference type="Proteomes" id="UP001549204"/>
    </source>
</evidence>
<evidence type="ECO:0000313" key="2">
    <source>
        <dbReference type="EMBL" id="MET3580428.1"/>
    </source>
</evidence>